<dbReference type="Gene3D" id="3.20.20.70">
    <property type="entry name" value="Aldolase class I"/>
    <property type="match status" value="1"/>
</dbReference>
<gene>
    <name evidence="5" type="ORF">N0V93_001222</name>
</gene>
<dbReference type="SMART" id="SM01130">
    <property type="entry name" value="DHDPS"/>
    <property type="match status" value="1"/>
</dbReference>
<feature type="active site" description="Proton donor/acceptor" evidence="2">
    <location>
        <position position="163"/>
    </location>
</feature>
<evidence type="ECO:0008006" key="7">
    <source>
        <dbReference type="Google" id="ProtNLM"/>
    </source>
</evidence>
<dbReference type="PIRSF" id="PIRSF001365">
    <property type="entry name" value="DHDPS"/>
    <property type="match status" value="1"/>
</dbReference>
<protein>
    <recommendedName>
        <fullName evidence="7">Dihydrodipicolinate synthetase</fullName>
    </recommendedName>
</protein>
<dbReference type="OrthoDB" id="191315at2759"/>
<dbReference type="PANTHER" id="PTHR12128:SF52">
    <property type="entry name" value="4-HYDROXY-2-OXOGLUTARATE ALDOLASE, MITOCHONDRIAL-RELATED"/>
    <property type="match status" value="1"/>
</dbReference>
<comment type="caution">
    <text evidence="5">The sequence shown here is derived from an EMBL/GenBank/DDBJ whole genome shotgun (WGS) entry which is preliminary data.</text>
</comment>
<sequence length="347" mass="36453">MPSAEGSIGAKGTPTHPTRSRPLTPGVYVPTPAFFNDDALESLDLTTLARHAVRLAHAGVTGLAVQGSNGEAVHLTDSERAAVIKTTRKALDEAGYKSMPLIVGTGAQSTMQTIELCRQAAEYGGDAVLVLPPGYYQGLFDNGTVVSFFKEVADASPLPVLVYNYPGAVAGLDLNSDLLVKLGREHPNIVGAKFTCGNTGKLGRVASAFGNKKQMAGKGGSTNGTHHSSPATDFLCFAGSGDFMIPALSTGAAGVIGGIANVAPKAVVKLYQAFKNGQHEEAERLQQVIARGDWTAIQSGIIGVKVCLQDYEGYGGWARKPLPRPEGDSRKKIVEGFKELMDLEKSI</sequence>
<keyword evidence="1" id="KW-0456">Lyase</keyword>
<proteinExistence type="inferred from homology"/>
<evidence type="ECO:0000256" key="4">
    <source>
        <dbReference type="SAM" id="MobiDB-lite"/>
    </source>
</evidence>
<evidence type="ECO:0000313" key="6">
    <source>
        <dbReference type="Proteomes" id="UP001140453"/>
    </source>
</evidence>
<dbReference type="GO" id="GO:0008840">
    <property type="term" value="F:4-hydroxy-tetrahydrodipicolinate synthase activity"/>
    <property type="evidence" value="ECO:0007669"/>
    <property type="project" value="TreeGrafter"/>
</dbReference>
<dbReference type="SUPFAM" id="SSF51569">
    <property type="entry name" value="Aldolase"/>
    <property type="match status" value="1"/>
</dbReference>
<dbReference type="PRINTS" id="PR00146">
    <property type="entry name" value="DHPICSNTHASE"/>
</dbReference>
<feature type="active site" description="Schiff-base intermediate with substrate" evidence="2">
    <location>
        <position position="193"/>
    </location>
</feature>
<evidence type="ECO:0000256" key="2">
    <source>
        <dbReference type="PIRSR" id="PIRSR001365-1"/>
    </source>
</evidence>
<keyword evidence="6" id="KW-1185">Reference proteome</keyword>
<evidence type="ECO:0000313" key="5">
    <source>
        <dbReference type="EMBL" id="KAJ4396998.1"/>
    </source>
</evidence>
<dbReference type="CDD" id="cd00408">
    <property type="entry name" value="DHDPS-like"/>
    <property type="match status" value="1"/>
</dbReference>
<feature type="binding site" evidence="3">
    <location>
        <position position="256"/>
    </location>
    <ligand>
        <name>pyruvate</name>
        <dbReference type="ChEBI" id="CHEBI:15361"/>
    </ligand>
</feature>
<dbReference type="Proteomes" id="UP001140453">
    <property type="component" value="Unassembled WGS sequence"/>
</dbReference>
<evidence type="ECO:0000256" key="1">
    <source>
        <dbReference type="PIRNR" id="PIRNR001365"/>
    </source>
</evidence>
<feature type="region of interest" description="Disordered" evidence="4">
    <location>
        <begin position="1"/>
        <end position="25"/>
    </location>
</feature>
<dbReference type="InterPro" id="IPR002220">
    <property type="entry name" value="DapA-like"/>
</dbReference>
<dbReference type="InterPro" id="IPR013785">
    <property type="entry name" value="Aldolase_TIM"/>
</dbReference>
<dbReference type="AlphaFoldDB" id="A0A9W8Z3H3"/>
<dbReference type="Pfam" id="PF00701">
    <property type="entry name" value="DHDPS"/>
    <property type="match status" value="1"/>
</dbReference>
<comment type="similarity">
    <text evidence="1">Belongs to the DapA family.</text>
</comment>
<name>A0A9W8Z3H3_9PEZI</name>
<dbReference type="PANTHER" id="PTHR12128">
    <property type="entry name" value="DIHYDRODIPICOLINATE SYNTHASE"/>
    <property type="match status" value="1"/>
</dbReference>
<evidence type="ECO:0000256" key="3">
    <source>
        <dbReference type="PIRSR" id="PIRSR001365-2"/>
    </source>
</evidence>
<accession>A0A9W8Z3H3</accession>
<dbReference type="EMBL" id="JAPEVB010000001">
    <property type="protein sequence ID" value="KAJ4396998.1"/>
    <property type="molecule type" value="Genomic_DNA"/>
</dbReference>
<organism evidence="5 6">
    <name type="scientific">Gnomoniopsis smithogilvyi</name>
    <dbReference type="NCBI Taxonomy" id="1191159"/>
    <lineage>
        <taxon>Eukaryota</taxon>
        <taxon>Fungi</taxon>
        <taxon>Dikarya</taxon>
        <taxon>Ascomycota</taxon>
        <taxon>Pezizomycotina</taxon>
        <taxon>Sordariomycetes</taxon>
        <taxon>Sordariomycetidae</taxon>
        <taxon>Diaporthales</taxon>
        <taxon>Gnomoniaceae</taxon>
        <taxon>Gnomoniopsis</taxon>
    </lineage>
</organism>
<reference evidence="5" key="1">
    <citation type="submission" date="2022-10" db="EMBL/GenBank/DDBJ databases">
        <title>Tapping the CABI collections for fungal endophytes: first genome assemblies for Collariella, Neodidymelliopsis, Ascochyta clinopodiicola, Didymella pomorum, Didymosphaeria variabile, Neocosmospora piperis and Neocucurbitaria cava.</title>
        <authorList>
            <person name="Hill R."/>
        </authorList>
    </citation>
    <scope>NUCLEOTIDE SEQUENCE</scope>
    <source>
        <strain evidence="5">IMI 355082</strain>
    </source>
</reference>